<name>A0A8J5LYU8_9STRA</name>
<accession>A0A8J5LYU8</accession>
<proteinExistence type="predicted"/>
<keyword evidence="2" id="KW-1185">Reference proteome</keyword>
<protein>
    <submittedName>
        <fullName evidence="1">Uncharacterized protein</fullName>
    </submittedName>
</protein>
<organism evidence="1 2">
    <name type="scientific">Phytophthora aleatoria</name>
    <dbReference type="NCBI Taxonomy" id="2496075"/>
    <lineage>
        <taxon>Eukaryota</taxon>
        <taxon>Sar</taxon>
        <taxon>Stramenopiles</taxon>
        <taxon>Oomycota</taxon>
        <taxon>Peronosporomycetes</taxon>
        <taxon>Peronosporales</taxon>
        <taxon>Peronosporaceae</taxon>
        <taxon>Phytophthora</taxon>
    </lineage>
</organism>
<sequence length="120" mass="12926">MFVQGAHLNMTEARISLLEDAATVSISCMNRHLVVAMALHCQRRRRPEDGGHGVRGVVPNQLTRNLVCPGANLVCVGGTQYNICSLHPKLVSHKKSQFVFPAVSYCTGKCVVGSVHACIG</sequence>
<evidence type="ECO:0000313" key="1">
    <source>
        <dbReference type="EMBL" id="KAG6944854.1"/>
    </source>
</evidence>
<reference evidence="1" key="1">
    <citation type="submission" date="2021-01" db="EMBL/GenBank/DDBJ databases">
        <title>Phytophthora aleatoria, a newly-described species from Pinus radiata is distinct from Phytophthora cactorum isolates based on comparative genomics.</title>
        <authorList>
            <person name="Mcdougal R."/>
            <person name="Panda P."/>
            <person name="Williams N."/>
            <person name="Studholme D.J."/>
        </authorList>
    </citation>
    <scope>NUCLEOTIDE SEQUENCE</scope>
    <source>
        <strain evidence="1">NZFS 4037</strain>
    </source>
</reference>
<dbReference type="EMBL" id="JAENGY010002262">
    <property type="protein sequence ID" value="KAG6944854.1"/>
    <property type="molecule type" value="Genomic_DNA"/>
</dbReference>
<comment type="caution">
    <text evidence="1">The sequence shown here is derived from an EMBL/GenBank/DDBJ whole genome shotgun (WGS) entry which is preliminary data.</text>
</comment>
<dbReference type="AlphaFoldDB" id="A0A8J5LYU8"/>
<gene>
    <name evidence="1" type="ORF">JG688_00016881</name>
</gene>
<dbReference type="Proteomes" id="UP000709295">
    <property type="component" value="Unassembled WGS sequence"/>
</dbReference>
<evidence type="ECO:0000313" key="2">
    <source>
        <dbReference type="Proteomes" id="UP000709295"/>
    </source>
</evidence>